<proteinExistence type="predicted"/>
<organism evidence="1">
    <name type="scientific">Roseihalotalea indica</name>
    <dbReference type="NCBI Taxonomy" id="2867963"/>
    <lineage>
        <taxon>Bacteria</taxon>
        <taxon>Pseudomonadati</taxon>
        <taxon>Bacteroidota</taxon>
        <taxon>Cytophagia</taxon>
        <taxon>Cytophagales</taxon>
        <taxon>Catalimonadaceae</taxon>
        <taxon>Roseihalotalea</taxon>
    </lineage>
</organism>
<evidence type="ECO:0000313" key="1">
    <source>
        <dbReference type="EMBL" id="WKN34849.1"/>
    </source>
</evidence>
<gene>
    <name evidence="1" type="ORF">K4G66_20965</name>
</gene>
<accession>A0AA49GJJ1</accession>
<sequence>MRMVQLKLQITAMQATNEDELIQKIGININFLKAESSEAITGILMRGAFITTLYTTGSLGIPGFK</sequence>
<dbReference type="EMBL" id="CP120682">
    <property type="protein sequence ID" value="WKN34849.1"/>
    <property type="molecule type" value="Genomic_DNA"/>
</dbReference>
<reference evidence="1" key="1">
    <citation type="journal article" date="2023" name="Comput. Struct. Biotechnol. J.">
        <title>Discovery of a novel marine Bacteroidetes with a rich repertoire of carbohydrate-active enzymes.</title>
        <authorList>
            <person name="Chen B."/>
            <person name="Liu G."/>
            <person name="Chen Q."/>
            <person name="Wang H."/>
            <person name="Liu L."/>
            <person name="Tang K."/>
        </authorList>
    </citation>
    <scope>NUCLEOTIDE SEQUENCE</scope>
    <source>
        <strain evidence="1">TK19036</strain>
    </source>
</reference>
<reference evidence="1" key="2">
    <citation type="journal article" date="2024" name="Antonie Van Leeuwenhoek">
        <title>Roseihalotalea indica gen. nov., sp. nov., a halophilic Bacteroidetes from mesopelagic Southwest Indian Ocean with higher carbohydrate metabolic potential.</title>
        <authorList>
            <person name="Chen B."/>
            <person name="Zhang M."/>
            <person name="Lin D."/>
            <person name="Ye J."/>
            <person name="Tang K."/>
        </authorList>
    </citation>
    <scope>NUCLEOTIDE SEQUENCE</scope>
    <source>
        <strain evidence="1">TK19036</strain>
    </source>
</reference>
<name>A0AA49GJJ1_9BACT</name>
<dbReference type="AlphaFoldDB" id="A0AA49GJJ1"/>
<protein>
    <submittedName>
        <fullName evidence="1">Uncharacterized protein</fullName>
    </submittedName>
</protein>